<proteinExistence type="predicted"/>
<name>A0A7J6KM64_PEROL</name>
<comment type="caution">
    <text evidence="1">The sequence shown here is derived from an EMBL/GenBank/DDBJ whole genome shotgun (WGS) entry which is preliminary data.</text>
</comment>
<protein>
    <submittedName>
        <fullName evidence="1">Uncharacterized protein</fullName>
    </submittedName>
</protein>
<organism evidence="1 2">
    <name type="scientific">Perkinsus olseni</name>
    <name type="common">Perkinsus atlanticus</name>
    <dbReference type="NCBI Taxonomy" id="32597"/>
    <lineage>
        <taxon>Eukaryota</taxon>
        <taxon>Sar</taxon>
        <taxon>Alveolata</taxon>
        <taxon>Perkinsozoa</taxon>
        <taxon>Perkinsea</taxon>
        <taxon>Perkinsida</taxon>
        <taxon>Perkinsidae</taxon>
        <taxon>Perkinsus</taxon>
    </lineage>
</organism>
<evidence type="ECO:0000313" key="1">
    <source>
        <dbReference type="EMBL" id="KAF4648385.1"/>
    </source>
</evidence>
<dbReference type="EMBL" id="JABANN010002009">
    <property type="protein sequence ID" value="KAF4648385.1"/>
    <property type="molecule type" value="Genomic_DNA"/>
</dbReference>
<sequence length="112" mass="11844">MLLECSSLSECEASTYAPDDIDDFEVVKVDAAGEGRLVPSRQCMSMGIIISGKGTINGMSVSQGEIAIRAGAEISIVPEAGTEVEVFIGACGRNYRNCWVLNNLAKVQAEVS</sequence>
<dbReference type="Gene3D" id="2.60.120.10">
    <property type="entry name" value="Jelly Rolls"/>
    <property type="match status" value="1"/>
</dbReference>
<dbReference type="Proteomes" id="UP000572268">
    <property type="component" value="Unassembled WGS sequence"/>
</dbReference>
<gene>
    <name evidence="1" type="ORF">FOL46_003024</name>
</gene>
<dbReference type="AlphaFoldDB" id="A0A7J6KM64"/>
<dbReference type="InterPro" id="IPR014710">
    <property type="entry name" value="RmlC-like_jellyroll"/>
</dbReference>
<reference evidence="1 2" key="1">
    <citation type="submission" date="2020-04" db="EMBL/GenBank/DDBJ databases">
        <title>Perkinsus olseni comparative genomics.</title>
        <authorList>
            <person name="Bogema D.R."/>
        </authorList>
    </citation>
    <scope>NUCLEOTIDE SEQUENCE [LARGE SCALE GENOMIC DNA]</scope>
    <source>
        <strain evidence="1">ATCC PRA-31</strain>
    </source>
</reference>
<evidence type="ECO:0000313" key="2">
    <source>
        <dbReference type="Proteomes" id="UP000572268"/>
    </source>
</evidence>
<accession>A0A7J6KM64</accession>